<dbReference type="Gene3D" id="2.160.20.10">
    <property type="entry name" value="Single-stranded right-handed beta-helix, Pectin lyase-like"/>
    <property type="match status" value="1"/>
</dbReference>
<dbReference type="GO" id="GO:0030570">
    <property type="term" value="F:pectate lyase activity"/>
    <property type="evidence" value="ECO:0007669"/>
    <property type="project" value="InterPro"/>
</dbReference>
<gene>
    <name evidence="11" type="ORF">BGAL_0529g00080</name>
</gene>
<evidence type="ECO:0000259" key="10">
    <source>
        <dbReference type="SMART" id="SM00656"/>
    </source>
</evidence>
<dbReference type="SUPFAM" id="SSF51126">
    <property type="entry name" value="Pectin lyase-like"/>
    <property type="match status" value="1"/>
</dbReference>
<evidence type="ECO:0000256" key="2">
    <source>
        <dbReference type="ARBA" id="ARBA00010980"/>
    </source>
</evidence>
<feature type="domain" description="Pectate lyase" evidence="10">
    <location>
        <begin position="97"/>
        <end position="318"/>
    </location>
</feature>
<evidence type="ECO:0000256" key="3">
    <source>
        <dbReference type="ARBA" id="ARBA00022525"/>
    </source>
</evidence>
<evidence type="ECO:0000313" key="11">
    <source>
        <dbReference type="EMBL" id="THV45112.1"/>
    </source>
</evidence>
<dbReference type="Proteomes" id="UP000308671">
    <property type="component" value="Unassembled WGS sequence"/>
</dbReference>
<dbReference type="GO" id="GO:0005576">
    <property type="term" value="C:extracellular region"/>
    <property type="evidence" value="ECO:0007669"/>
    <property type="project" value="UniProtKB-SubCell"/>
</dbReference>
<organism evidence="11 12">
    <name type="scientific">Botrytis galanthina</name>
    <dbReference type="NCBI Taxonomy" id="278940"/>
    <lineage>
        <taxon>Eukaryota</taxon>
        <taxon>Fungi</taxon>
        <taxon>Dikarya</taxon>
        <taxon>Ascomycota</taxon>
        <taxon>Pezizomycotina</taxon>
        <taxon>Leotiomycetes</taxon>
        <taxon>Helotiales</taxon>
        <taxon>Sclerotiniaceae</taxon>
        <taxon>Botrytis</taxon>
    </lineage>
</organism>
<comment type="similarity">
    <text evidence="2 8">Belongs to the polysaccharide lyase 1 family.</text>
</comment>
<dbReference type="SMART" id="SM00656">
    <property type="entry name" value="Amb_all"/>
    <property type="match status" value="1"/>
</dbReference>
<dbReference type="GO" id="GO:0047490">
    <property type="term" value="F:pectin lyase activity"/>
    <property type="evidence" value="ECO:0007669"/>
    <property type="project" value="UniProtKB-EC"/>
</dbReference>
<dbReference type="InterPro" id="IPR002022">
    <property type="entry name" value="Pec_lyase"/>
</dbReference>
<comment type="catalytic activity">
    <reaction evidence="6">
        <text>Eliminative cleavage of (1-&gt;4)-alpha-D-galacturonan methyl ester to give oligosaccharides with 4-deoxy-6-O-methyl-alpha-D-galact-4-enuronosyl groups at their non-reducing ends.</text>
        <dbReference type="EC" id="4.2.2.10"/>
    </reaction>
</comment>
<keyword evidence="8" id="KW-0624">Polysaccharide degradation</keyword>
<keyword evidence="12" id="KW-1185">Reference proteome</keyword>
<keyword evidence="3 8" id="KW-0964">Secreted</keyword>
<evidence type="ECO:0000313" key="12">
    <source>
        <dbReference type="Proteomes" id="UP000308671"/>
    </source>
</evidence>
<evidence type="ECO:0000256" key="8">
    <source>
        <dbReference type="RuleBase" id="RU361173"/>
    </source>
</evidence>
<keyword evidence="8" id="KW-0119">Carbohydrate metabolism</keyword>
<dbReference type="PANTHER" id="PTHR31683:SF16">
    <property type="entry name" value="PECTIN LYASE A-RELATED"/>
    <property type="match status" value="1"/>
</dbReference>
<comment type="caution">
    <text evidence="11">The sequence shown here is derived from an EMBL/GenBank/DDBJ whole genome shotgun (WGS) entry which is preliminary data.</text>
</comment>
<keyword evidence="5 8" id="KW-0456">Lyase</keyword>
<dbReference type="InterPro" id="IPR012334">
    <property type="entry name" value="Pectin_lyas_fold"/>
</dbReference>
<accession>A0A4S8QNC0</accession>
<dbReference type="AlphaFoldDB" id="A0A4S8QNC0"/>
<evidence type="ECO:0000256" key="1">
    <source>
        <dbReference type="ARBA" id="ARBA00004613"/>
    </source>
</evidence>
<evidence type="ECO:0000256" key="5">
    <source>
        <dbReference type="ARBA" id="ARBA00023239"/>
    </source>
</evidence>
<dbReference type="PANTHER" id="PTHR31683">
    <property type="entry name" value="PECTATE LYASE 18-RELATED"/>
    <property type="match status" value="1"/>
</dbReference>
<sequence length="397" mass="41033">MVSFKTLAILMLSVIAVDAAGVVGKAEGFAAAATGGGSAIAASPKDINELVTWLSDNVSRTIVLDKTWDFTGSMGSKTEKGCTPLSNTCPNGAGQDSIDINGWCAQAANANQALAKPTITYDVAGIPPSAIKLGSNKSIVGVGSAGKIKGRGFYIAGAKNIIIQNVEFVEMNPKYVWGGDAISVDGTDLLWIDHVKISRIGRQFITMGPGASNRVSITNSEFDGTTLWSGKCNNHHYWTLYFTGSQDTVTFKGNYIHNTSGRGPKVGGLHSSVKPTVFFQAANNYWSNIQGAGGSAFQIGEGAKVLAEGNIFENAATPVQFDIPSNPLWSSSNGVAGCASILGRNCQANNLAASGSFAGTNTDVLTVAKSLAGSLAAVADVGTTKANVLKNAGIGKI</sequence>
<proteinExistence type="inferred from homology"/>
<dbReference type="Pfam" id="PF00544">
    <property type="entry name" value="Pectate_lyase_4"/>
    <property type="match status" value="1"/>
</dbReference>
<dbReference type="InterPro" id="IPR045032">
    <property type="entry name" value="PEL"/>
</dbReference>
<reference evidence="11 12" key="1">
    <citation type="submission" date="2017-12" db="EMBL/GenBank/DDBJ databases">
        <title>Comparative genomics of Botrytis spp.</title>
        <authorList>
            <person name="Valero-Jimenez C.A."/>
            <person name="Tapia P."/>
            <person name="Veloso J."/>
            <person name="Silva-Moreno E."/>
            <person name="Staats M."/>
            <person name="Valdes J.H."/>
            <person name="Van Kan J.A.L."/>
        </authorList>
    </citation>
    <scope>NUCLEOTIDE SEQUENCE [LARGE SCALE GENOMIC DNA]</scope>
    <source>
        <strain evidence="11 12">MUCL435</strain>
    </source>
</reference>
<dbReference type="EMBL" id="PQXL01000528">
    <property type="protein sequence ID" value="THV45112.1"/>
    <property type="molecule type" value="Genomic_DNA"/>
</dbReference>
<feature type="signal peptide" evidence="9">
    <location>
        <begin position="1"/>
        <end position="19"/>
    </location>
</feature>
<dbReference type="InterPro" id="IPR011050">
    <property type="entry name" value="Pectin_lyase_fold/virulence"/>
</dbReference>
<evidence type="ECO:0000256" key="4">
    <source>
        <dbReference type="ARBA" id="ARBA00022729"/>
    </source>
</evidence>
<evidence type="ECO:0000256" key="7">
    <source>
        <dbReference type="ARBA" id="ARBA00039082"/>
    </source>
</evidence>
<dbReference type="OrthoDB" id="1637350at2759"/>
<evidence type="ECO:0000256" key="9">
    <source>
        <dbReference type="SAM" id="SignalP"/>
    </source>
</evidence>
<comment type="subcellular location">
    <subcellularLocation>
        <location evidence="1 8">Secreted</location>
    </subcellularLocation>
</comment>
<dbReference type="EC" id="4.2.2.10" evidence="7"/>
<feature type="chain" id="PRO_5020739682" description="pectin lyase" evidence="9">
    <location>
        <begin position="20"/>
        <end position="397"/>
    </location>
</feature>
<keyword evidence="4 9" id="KW-0732">Signal</keyword>
<evidence type="ECO:0000256" key="6">
    <source>
        <dbReference type="ARBA" id="ARBA00036818"/>
    </source>
</evidence>
<protein>
    <recommendedName>
        <fullName evidence="7">pectin lyase</fullName>
        <ecNumber evidence="7">4.2.2.10</ecNumber>
    </recommendedName>
</protein>
<dbReference type="GO" id="GO:0000272">
    <property type="term" value="P:polysaccharide catabolic process"/>
    <property type="evidence" value="ECO:0007669"/>
    <property type="project" value="UniProtKB-KW"/>
</dbReference>
<name>A0A4S8QNC0_9HELO</name>